<name>A0AA38VIK4_9PEZI</name>
<protein>
    <recommendedName>
        <fullName evidence="6">NADH:flavin oxidoreductase/NADH oxidase N-terminal domain-containing protein</fullName>
    </recommendedName>
</protein>
<keyword evidence="4" id="KW-0560">Oxidoreductase</keyword>
<evidence type="ECO:0000256" key="4">
    <source>
        <dbReference type="ARBA" id="ARBA00023002"/>
    </source>
</evidence>
<dbReference type="Pfam" id="PF00724">
    <property type="entry name" value="Oxidored_FMN"/>
    <property type="match status" value="1"/>
</dbReference>
<comment type="similarity">
    <text evidence="1">Belongs to the NADH:flavin oxidoreductase/NADH oxidase family.</text>
</comment>
<proteinExistence type="inferred from homology"/>
<evidence type="ECO:0000256" key="3">
    <source>
        <dbReference type="ARBA" id="ARBA00022643"/>
    </source>
</evidence>
<evidence type="ECO:0000256" key="5">
    <source>
        <dbReference type="SAM" id="MobiDB-lite"/>
    </source>
</evidence>
<reference evidence="7" key="1">
    <citation type="submission" date="2022-07" db="EMBL/GenBank/DDBJ databases">
        <title>Fungi with potential for degradation of polypropylene.</title>
        <authorList>
            <person name="Gostincar C."/>
        </authorList>
    </citation>
    <scope>NUCLEOTIDE SEQUENCE</scope>
    <source>
        <strain evidence="7">EXF-13287</strain>
    </source>
</reference>
<feature type="domain" description="NADH:flavin oxidoreductase/NADH oxidase N-terminal" evidence="6">
    <location>
        <begin position="34"/>
        <end position="363"/>
    </location>
</feature>
<dbReference type="EMBL" id="JANBVN010000183">
    <property type="protein sequence ID" value="KAJ9134395.1"/>
    <property type="molecule type" value="Genomic_DNA"/>
</dbReference>
<dbReference type="Proteomes" id="UP001174691">
    <property type="component" value="Unassembled WGS sequence"/>
</dbReference>
<dbReference type="AlphaFoldDB" id="A0AA38VIK4"/>
<accession>A0AA38VIK4</accession>
<evidence type="ECO:0000313" key="7">
    <source>
        <dbReference type="EMBL" id="KAJ9134395.1"/>
    </source>
</evidence>
<comment type="caution">
    <text evidence="7">The sequence shown here is derived from an EMBL/GenBank/DDBJ whole genome shotgun (WGS) entry which is preliminary data.</text>
</comment>
<dbReference type="GO" id="GO:0016491">
    <property type="term" value="F:oxidoreductase activity"/>
    <property type="evidence" value="ECO:0007669"/>
    <property type="project" value="UniProtKB-KW"/>
</dbReference>
<dbReference type="CDD" id="cd04733">
    <property type="entry name" value="OYE_like_2_FMN"/>
    <property type="match status" value="1"/>
</dbReference>
<keyword evidence="8" id="KW-1185">Reference proteome</keyword>
<dbReference type="InterPro" id="IPR001155">
    <property type="entry name" value="OxRdtase_FMN_N"/>
</dbReference>
<evidence type="ECO:0000256" key="1">
    <source>
        <dbReference type="ARBA" id="ARBA00005979"/>
    </source>
</evidence>
<sequence length="430" mass="46773">MGSVTAHGPARFPCRDGIDTSGLARPLQFHFSGRTARSRFMKAAMTEHMCTWSDTDREARGLPTSDYITLYRTWGEGGFGVVLTGNILIDFDHLEGPGNAIVPLDAPLSGPRFQGFRRLATAGKAGGSLLLGQLNHPGRQAVEAMQPNPVSASDVQLIKNMGGATFGKPHAASVAEIDHIKASFVHAALYLEAAGFDGIQLHAAHGYLLAQFLSQTTNFRTDTYGGVPLENRARIVVEIADEIRRRTRVGFVVGIKINSVEFQERGFSVDEAARLCELLEAHGFDFVELSGGTYQDDQWTKPRESTKAREAFFLEFADKITPHLRLTRSFVTGGLRTVGAMVDALRSVDGVGLGRPSCTEPSIARDLLSGRVRSCIKPLLNDPLDFIETASLAAVQMHRIGAGQEPIDPSSQDAVDRYKEQAALPKKIKE</sequence>
<dbReference type="PANTHER" id="PTHR43656">
    <property type="entry name" value="BINDING OXIDOREDUCTASE, PUTATIVE (AFU_ORTHOLOGUE AFUA_2G08260)-RELATED"/>
    <property type="match status" value="1"/>
</dbReference>
<gene>
    <name evidence="7" type="ORF">NKR19_g8679</name>
</gene>
<keyword evidence="2" id="KW-0285">Flavoprotein</keyword>
<evidence type="ECO:0000259" key="6">
    <source>
        <dbReference type="Pfam" id="PF00724"/>
    </source>
</evidence>
<keyword evidence="3" id="KW-0288">FMN</keyword>
<evidence type="ECO:0000256" key="2">
    <source>
        <dbReference type="ARBA" id="ARBA00022630"/>
    </source>
</evidence>
<feature type="region of interest" description="Disordered" evidence="5">
    <location>
        <begin position="404"/>
        <end position="430"/>
    </location>
</feature>
<organism evidence="7 8">
    <name type="scientific">Coniochaeta hoffmannii</name>
    <dbReference type="NCBI Taxonomy" id="91930"/>
    <lineage>
        <taxon>Eukaryota</taxon>
        <taxon>Fungi</taxon>
        <taxon>Dikarya</taxon>
        <taxon>Ascomycota</taxon>
        <taxon>Pezizomycotina</taxon>
        <taxon>Sordariomycetes</taxon>
        <taxon>Sordariomycetidae</taxon>
        <taxon>Coniochaetales</taxon>
        <taxon>Coniochaetaceae</taxon>
        <taxon>Coniochaeta</taxon>
    </lineage>
</organism>
<dbReference type="SUPFAM" id="SSF51395">
    <property type="entry name" value="FMN-linked oxidoreductases"/>
    <property type="match status" value="1"/>
</dbReference>
<dbReference type="PANTHER" id="PTHR43656:SF5">
    <property type="entry name" value="NADH:FLAVIN OXIDOREDUCTASE_NADH OXIDASE N-TERMINAL DOMAIN-CONTAINING PROTEIN"/>
    <property type="match status" value="1"/>
</dbReference>
<evidence type="ECO:0000313" key="8">
    <source>
        <dbReference type="Proteomes" id="UP001174691"/>
    </source>
</evidence>
<dbReference type="Gene3D" id="3.20.20.70">
    <property type="entry name" value="Aldolase class I"/>
    <property type="match status" value="1"/>
</dbReference>
<dbReference type="InterPro" id="IPR051799">
    <property type="entry name" value="NADH_flavin_oxidoreductase"/>
</dbReference>
<dbReference type="InterPro" id="IPR013785">
    <property type="entry name" value="Aldolase_TIM"/>
</dbReference>
<dbReference type="GO" id="GO:0010181">
    <property type="term" value="F:FMN binding"/>
    <property type="evidence" value="ECO:0007669"/>
    <property type="project" value="InterPro"/>
</dbReference>